<feature type="compositionally biased region" description="Gly residues" evidence="1">
    <location>
        <begin position="1"/>
        <end position="28"/>
    </location>
</feature>
<dbReference type="Proteomes" id="UP000198755">
    <property type="component" value="Unassembled WGS sequence"/>
</dbReference>
<dbReference type="AlphaFoldDB" id="A0A1I3WTH2"/>
<accession>A0A1I3WTH2</accession>
<feature type="region of interest" description="Disordered" evidence="1">
    <location>
        <begin position="1"/>
        <end position="51"/>
    </location>
</feature>
<evidence type="ECO:0000256" key="1">
    <source>
        <dbReference type="SAM" id="MobiDB-lite"/>
    </source>
</evidence>
<reference evidence="2 3" key="1">
    <citation type="submission" date="2016-10" db="EMBL/GenBank/DDBJ databases">
        <authorList>
            <person name="de Groot N.N."/>
        </authorList>
    </citation>
    <scope>NUCLEOTIDE SEQUENCE [LARGE SCALE GENOMIC DNA]</scope>
    <source>
        <strain evidence="2 3">NE2</strain>
    </source>
</reference>
<gene>
    <name evidence="2" type="ORF">SAMN05444581_10264</name>
</gene>
<keyword evidence="3" id="KW-1185">Reference proteome</keyword>
<proteinExistence type="predicted"/>
<dbReference type="EMBL" id="FOSN01000002">
    <property type="protein sequence ID" value="SFK09766.1"/>
    <property type="molecule type" value="Genomic_DNA"/>
</dbReference>
<organism evidence="2 3">
    <name type="scientific">Methylocapsa palsarum</name>
    <dbReference type="NCBI Taxonomy" id="1612308"/>
    <lineage>
        <taxon>Bacteria</taxon>
        <taxon>Pseudomonadati</taxon>
        <taxon>Pseudomonadota</taxon>
        <taxon>Alphaproteobacteria</taxon>
        <taxon>Hyphomicrobiales</taxon>
        <taxon>Beijerinckiaceae</taxon>
        <taxon>Methylocapsa</taxon>
    </lineage>
</organism>
<evidence type="ECO:0000313" key="2">
    <source>
        <dbReference type="EMBL" id="SFK09766.1"/>
    </source>
</evidence>
<sequence length="51" mass="4430">MGGPSSAGIGAKGEGGGGDGVCAGGAGDAPGAPILPLPRLAGRDGGGGWAV</sequence>
<name>A0A1I3WTH2_9HYPH</name>
<protein>
    <submittedName>
        <fullName evidence="2">Uncharacterized protein</fullName>
    </submittedName>
</protein>
<evidence type="ECO:0000313" key="3">
    <source>
        <dbReference type="Proteomes" id="UP000198755"/>
    </source>
</evidence>